<dbReference type="EMBL" id="JBHFEH010000002">
    <property type="protein sequence ID" value="KAL2058671.1"/>
    <property type="molecule type" value="Genomic_DNA"/>
</dbReference>
<feature type="compositionally biased region" description="Basic residues" evidence="1">
    <location>
        <begin position="482"/>
        <end position="494"/>
    </location>
</feature>
<feature type="compositionally biased region" description="Polar residues" evidence="1">
    <location>
        <begin position="738"/>
        <end position="764"/>
    </location>
</feature>
<dbReference type="Proteomes" id="UP001590951">
    <property type="component" value="Unassembled WGS sequence"/>
</dbReference>
<accession>A0ABR4BNU4</accession>
<feature type="compositionally biased region" description="Low complexity" evidence="1">
    <location>
        <begin position="700"/>
        <end position="712"/>
    </location>
</feature>
<organism evidence="2 3">
    <name type="scientific">Lepraria finkii</name>
    <dbReference type="NCBI Taxonomy" id="1340010"/>
    <lineage>
        <taxon>Eukaryota</taxon>
        <taxon>Fungi</taxon>
        <taxon>Dikarya</taxon>
        <taxon>Ascomycota</taxon>
        <taxon>Pezizomycotina</taxon>
        <taxon>Lecanoromycetes</taxon>
        <taxon>OSLEUM clade</taxon>
        <taxon>Lecanoromycetidae</taxon>
        <taxon>Lecanorales</taxon>
        <taxon>Lecanorineae</taxon>
        <taxon>Stereocaulaceae</taxon>
        <taxon>Lepraria</taxon>
    </lineage>
</organism>
<reference evidence="2 3" key="1">
    <citation type="submission" date="2024-09" db="EMBL/GenBank/DDBJ databases">
        <title>Rethinking Asexuality: The Enigmatic Case of Functional Sexual Genes in Lepraria (Stereocaulaceae).</title>
        <authorList>
            <person name="Doellman M."/>
            <person name="Sun Y."/>
            <person name="Barcenas-Pena A."/>
            <person name="Lumbsch H.T."/>
            <person name="Grewe F."/>
        </authorList>
    </citation>
    <scope>NUCLEOTIDE SEQUENCE [LARGE SCALE GENOMIC DNA]</scope>
    <source>
        <strain evidence="2 3">Grewe 0041</strain>
    </source>
</reference>
<proteinExistence type="predicted"/>
<feature type="compositionally biased region" description="Basic and acidic residues" evidence="1">
    <location>
        <begin position="469"/>
        <end position="481"/>
    </location>
</feature>
<feature type="compositionally biased region" description="Polar residues" evidence="1">
    <location>
        <begin position="362"/>
        <end position="381"/>
    </location>
</feature>
<sequence>MPTLKHLTCQVEWSSSNVALSEYQTTYADGYVDTYIAVPSTPTPFEVHLTSNGYVAPGLAMFVYMDGVYQCNRNRQNLQIPAEDIPMNLTEIDFRVNQKEKQLHDGSFQGKDWRFEKVNIVENSNVDADQRAPHDGEFIGTIEVVVLRCFPDENPTPPTSPPSSKDAKPFKKKSSSSESDEGSETDGLFLEDIFDSVADTKPSAKRKPSRPPPPKGIYKSKPKADKSGTNVQLRGDVFDCGGDIKPAPKSNAKCTRKDTRPSKAKLKRQMFGLDGAWDWDEEVKNRSWDAPASDKSTASKKKKKDDAWDTSDNSAPPKGETETDWDHPLSPKEGIMKTKAWGSWDNPTTPTGKPQKGRVVMKSTNTGRWHPSHTSANSSKTIVKRKCQSDRSDSRANFNQDWNTNPPRDGSDRGCSRKSRSPIIHHRSSPPMKIRGGGPGSYSVGSSHCAATPSVIINIKNGPPPPRDWQAEEARERENSKRNGKKSPPGKKSPRANDPWTTDLPAYDPEQDPNVKKKKEKMKKNQMPGAWGDSYDQDQGDGCWGDKNDQANSDNNWGNTGNDDNKNSGNDSWGNDNWNNTGNDDSQDNGDDWNNNVNDTDGNAPKDDAQNNDDGWGNNDNNGTEQANGWDNSGGDNEPGTGGWGDDNGQANNSWDADKKDEPKVIVGVKDPATLKPAKNNPWSNPTHPTAKKAVADMNSKASGSTAGSTKSKASKKGKRKAFNFGDSGKDEPEKATSNKGGSKKATSPKSGTPKSILKNSPKQPSIPGAWSPPLPSPKSKSPKSQNTTKH</sequence>
<evidence type="ECO:0000313" key="2">
    <source>
        <dbReference type="EMBL" id="KAL2058671.1"/>
    </source>
</evidence>
<feature type="compositionally biased region" description="Basic residues" evidence="1">
    <location>
        <begin position="713"/>
        <end position="722"/>
    </location>
</feature>
<feature type="region of interest" description="Disordered" evidence="1">
    <location>
        <begin position="150"/>
        <end position="791"/>
    </location>
</feature>
<feature type="compositionally biased region" description="Low complexity" evidence="1">
    <location>
        <begin position="552"/>
        <end position="584"/>
    </location>
</feature>
<comment type="caution">
    <text evidence="2">The sequence shown here is derived from an EMBL/GenBank/DDBJ whole genome shotgun (WGS) entry which is preliminary data.</text>
</comment>
<gene>
    <name evidence="2" type="ORF">ABVK25_001401</name>
</gene>
<feature type="compositionally biased region" description="Basic and acidic residues" evidence="1">
    <location>
        <begin position="319"/>
        <end position="336"/>
    </location>
</feature>
<keyword evidence="3" id="KW-1185">Reference proteome</keyword>
<feature type="compositionally biased region" description="Polar residues" evidence="1">
    <location>
        <begin position="624"/>
        <end position="635"/>
    </location>
</feature>
<feature type="compositionally biased region" description="Basic residues" evidence="1">
    <location>
        <begin position="416"/>
        <end position="428"/>
    </location>
</feature>
<evidence type="ECO:0000313" key="3">
    <source>
        <dbReference type="Proteomes" id="UP001590951"/>
    </source>
</evidence>
<feature type="compositionally biased region" description="Low complexity" evidence="1">
    <location>
        <begin position="592"/>
        <end position="603"/>
    </location>
</feature>
<protein>
    <submittedName>
        <fullName evidence="2">Uncharacterized protein</fullName>
    </submittedName>
</protein>
<evidence type="ECO:0000256" key="1">
    <source>
        <dbReference type="SAM" id="MobiDB-lite"/>
    </source>
</evidence>
<feature type="compositionally biased region" description="Low complexity" evidence="1">
    <location>
        <begin position="612"/>
        <end position="623"/>
    </location>
</feature>
<feature type="compositionally biased region" description="Basic and acidic residues" evidence="1">
    <location>
        <begin position="728"/>
        <end position="737"/>
    </location>
</feature>
<name>A0ABR4BNU4_9LECA</name>
<feature type="compositionally biased region" description="Polar residues" evidence="1">
    <location>
        <begin position="395"/>
        <end position="406"/>
    </location>
</feature>